<keyword evidence="6 9" id="KW-0812">Transmembrane</keyword>
<sequence>MSRVAACLRLIATGWALARADALVPREVEPILPPSARLAGRVLRLFAGSAARKGRPGERLARVLEREGPAAIKMGQFLSTRADIFGAAFAEDLSHLKDRLPAFPLEVAKAEVARGLGAPLDTLYARFDASIAAASLAQAHAATLLDGTPVAVKVLRPGVERQVARDSAALRLAASLAERLVPAARRLRPREFVEVVIRALDLELDLRFEAAGCAELGEAMKRDPYMRAPDVVWDGVGKRFLTLTWAPGLALSDPAALEQPGLDRKALAEAVTRGFLAQALDHGLFHADLHEGNLFVSAPVQGEGAAIVAVDYGILGRLGPAERKYLAEILYGFLNRDYPRVAAIHFEAGYVPAHQDRDAFAQALRAVGEPVFGRDASDVSMGRLLAQLFEITALFDMALRPELVLLQKTMVTVEGVARRIDPTHDLWAAADPVVRRWIARELSPAAKVRDFADEAVRAIKALARLAETPAAPTVAVVQPRAAWPLLWFLAGAAVATLAFAAGLFAAGMGST</sequence>
<keyword evidence="11" id="KW-0830">Ubiquinone</keyword>
<evidence type="ECO:0000256" key="1">
    <source>
        <dbReference type="ARBA" id="ARBA00005020"/>
    </source>
</evidence>
<proteinExistence type="inferred from homology"/>
<evidence type="ECO:0000256" key="7">
    <source>
        <dbReference type="ARBA" id="ARBA00022989"/>
    </source>
</evidence>
<comment type="pathway">
    <text evidence="1">Cofactor biosynthesis; ubiquinone biosynthesis [regulation].</text>
</comment>
<feature type="transmembrane region" description="Helical" evidence="9">
    <location>
        <begin position="485"/>
        <end position="506"/>
    </location>
</feature>
<dbReference type="InterPro" id="IPR050154">
    <property type="entry name" value="UbiB_kinase"/>
</dbReference>
<comment type="caution">
    <text evidence="11">The sequence shown here is derived from an EMBL/GenBank/DDBJ whole genome shotgun (WGS) entry which is preliminary data.</text>
</comment>
<comment type="similarity">
    <text evidence="2">Belongs to the protein kinase superfamily. ADCK protein kinase family.</text>
</comment>
<name>A0ABU1MXV0_9CAUL</name>
<evidence type="ECO:0000256" key="2">
    <source>
        <dbReference type="ARBA" id="ARBA00009670"/>
    </source>
</evidence>
<evidence type="ECO:0000313" key="12">
    <source>
        <dbReference type="Proteomes" id="UP001262754"/>
    </source>
</evidence>
<dbReference type="InterPro" id="IPR004147">
    <property type="entry name" value="ABC1_dom"/>
</dbReference>
<evidence type="ECO:0000256" key="8">
    <source>
        <dbReference type="ARBA" id="ARBA00023136"/>
    </source>
</evidence>
<evidence type="ECO:0000313" key="11">
    <source>
        <dbReference type="EMBL" id="MDR6531004.1"/>
    </source>
</evidence>
<evidence type="ECO:0000256" key="6">
    <source>
        <dbReference type="ARBA" id="ARBA00022692"/>
    </source>
</evidence>
<keyword evidence="5" id="KW-0831">Ubiquinone biosynthesis</keyword>
<keyword evidence="3" id="KW-1003">Cell membrane</keyword>
<evidence type="ECO:0000256" key="4">
    <source>
        <dbReference type="ARBA" id="ARBA00022519"/>
    </source>
</evidence>
<keyword evidence="8 9" id="KW-0472">Membrane</keyword>
<dbReference type="InterPro" id="IPR011009">
    <property type="entry name" value="Kinase-like_dom_sf"/>
</dbReference>
<dbReference type="PANTHER" id="PTHR10566">
    <property type="entry name" value="CHAPERONE-ACTIVITY OF BC1 COMPLEX CABC1 -RELATED"/>
    <property type="match status" value="1"/>
</dbReference>
<evidence type="ECO:0000256" key="5">
    <source>
        <dbReference type="ARBA" id="ARBA00022688"/>
    </source>
</evidence>
<dbReference type="PANTHER" id="PTHR10566:SF113">
    <property type="entry name" value="PROTEIN ACTIVITY OF BC1 COMPLEX KINASE 7, CHLOROPLASTIC"/>
    <property type="match status" value="1"/>
</dbReference>
<protein>
    <submittedName>
        <fullName evidence="11">Ubiquinone biosynthesis protein</fullName>
    </submittedName>
</protein>
<dbReference type="Pfam" id="PF03109">
    <property type="entry name" value="ABC1"/>
    <property type="match status" value="1"/>
</dbReference>
<evidence type="ECO:0000256" key="3">
    <source>
        <dbReference type="ARBA" id="ARBA00022475"/>
    </source>
</evidence>
<dbReference type="Proteomes" id="UP001262754">
    <property type="component" value="Unassembled WGS sequence"/>
</dbReference>
<dbReference type="EMBL" id="JAVDRL010000004">
    <property type="protein sequence ID" value="MDR6531004.1"/>
    <property type="molecule type" value="Genomic_DNA"/>
</dbReference>
<dbReference type="NCBIfam" id="TIGR01982">
    <property type="entry name" value="UbiB"/>
    <property type="match status" value="1"/>
</dbReference>
<keyword evidence="12" id="KW-1185">Reference proteome</keyword>
<evidence type="ECO:0000259" key="10">
    <source>
        <dbReference type="Pfam" id="PF03109"/>
    </source>
</evidence>
<organism evidence="11 12">
    <name type="scientific">Caulobacter rhizosphaerae</name>
    <dbReference type="NCBI Taxonomy" id="2010972"/>
    <lineage>
        <taxon>Bacteria</taxon>
        <taxon>Pseudomonadati</taxon>
        <taxon>Pseudomonadota</taxon>
        <taxon>Alphaproteobacteria</taxon>
        <taxon>Caulobacterales</taxon>
        <taxon>Caulobacteraceae</taxon>
        <taxon>Caulobacter</taxon>
    </lineage>
</organism>
<accession>A0ABU1MXV0</accession>
<gene>
    <name evidence="11" type="ORF">J2800_001743</name>
</gene>
<keyword evidence="4" id="KW-0997">Cell inner membrane</keyword>
<dbReference type="SUPFAM" id="SSF56112">
    <property type="entry name" value="Protein kinase-like (PK-like)"/>
    <property type="match status" value="1"/>
</dbReference>
<feature type="domain" description="ABC1 atypical kinase-like" evidence="10">
    <location>
        <begin position="96"/>
        <end position="344"/>
    </location>
</feature>
<keyword evidence="7 9" id="KW-1133">Transmembrane helix</keyword>
<reference evidence="11 12" key="1">
    <citation type="submission" date="2023-07" db="EMBL/GenBank/DDBJ databases">
        <title>Sorghum-associated microbial communities from plants grown in Nebraska, USA.</title>
        <authorList>
            <person name="Schachtman D."/>
        </authorList>
    </citation>
    <scope>NUCLEOTIDE SEQUENCE [LARGE SCALE GENOMIC DNA]</scope>
    <source>
        <strain evidence="11 12">DS2154</strain>
    </source>
</reference>
<dbReference type="InterPro" id="IPR010232">
    <property type="entry name" value="UbiB"/>
</dbReference>
<evidence type="ECO:0000256" key="9">
    <source>
        <dbReference type="SAM" id="Phobius"/>
    </source>
</evidence>
<dbReference type="RefSeq" id="WP_310030778.1">
    <property type="nucleotide sequence ID" value="NZ_JAVDRL010000004.1"/>
</dbReference>